<dbReference type="AlphaFoldDB" id="A0A8D9CVZ5"/>
<feature type="compositionally biased region" description="Basic and acidic residues" evidence="1">
    <location>
        <begin position="117"/>
        <end position="126"/>
    </location>
</feature>
<feature type="compositionally biased region" description="Polar residues" evidence="1">
    <location>
        <begin position="71"/>
        <end position="103"/>
    </location>
</feature>
<evidence type="ECO:0000256" key="1">
    <source>
        <dbReference type="SAM" id="MobiDB-lite"/>
    </source>
</evidence>
<evidence type="ECO:0000313" key="2">
    <source>
        <dbReference type="EMBL" id="CAG7863514.1"/>
    </source>
</evidence>
<feature type="region of interest" description="Disordered" evidence="1">
    <location>
        <begin position="37"/>
        <end position="131"/>
    </location>
</feature>
<gene>
    <name evidence="2" type="ORF">BRAPAZ1V2_A09P39810.2</name>
</gene>
<protein>
    <submittedName>
        <fullName evidence="2">Uncharacterized protein</fullName>
    </submittedName>
</protein>
<evidence type="ECO:0000313" key="3">
    <source>
        <dbReference type="Proteomes" id="UP000694005"/>
    </source>
</evidence>
<name>A0A8D9CVZ5_BRACM</name>
<proteinExistence type="predicted"/>
<dbReference type="Gramene" id="A09p39810.2_BraZ1">
    <property type="protein sequence ID" value="A09p39810.2_BraZ1.CDS"/>
    <property type="gene ID" value="A09g39810.2_BraZ1"/>
</dbReference>
<dbReference type="EMBL" id="LS974625">
    <property type="protein sequence ID" value="CAG7863514.1"/>
    <property type="molecule type" value="Genomic_DNA"/>
</dbReference>
<accession>A0A8D9CVZ5</accession>
<dbReference type="Proteomes" id="UP000694005">
    <property type="component" value="Chromosome A09"/>
</dbReference>
<sequence>MGNREQEKSVENLDLVQKVRGGLWPLQSERTVFVTAPRLWTAGKSKSGKTRRSKKMAGPSSQAAADGINLSGLQTKPTVTNTGDVLPTDQANLTGTQQKGQQHQESDEEVESSNANRDGDQREQRAEGTANVPAVLSPEDLLEAMKVMGNQVAVMTQLFTPLVNSSVGQATLVAKATPIATGPTVDTVEVIEIDPPEGSVKKVDYLSLLQHLSRLGTKQFSGSTDPVCGR</sequence>
<reference evidence="2 3" key="1">
    <citation type="submission" date="2021-07" db="EMBL/GenBank/DDBJ databases">
        <authorList>
            <consortium name="Genoscope - CEA"/>
            <person name="William W."/>
        </authorList>
    </citation>
    <scope>NUCLEOTIDE SEQUENCE [LARGE SCALE GENOMIC DNA]</scope>
</reference>
<organism evidence="2 3">
    <name type="scientific">Brassica campestris</name>
    <name type="common">Field mustard</name>
    <dbReference type="NCBI Taxonomy" id="3711"/>
    <lineage>
        <taxon>Eukaryota</taxon>
        <taxon>Viridiplantae</taxon>
        <taxon>Streptophyta</taxon>
        <taxon>Embryophyta</taxon>
        <taxon>Tracheophyta</taxon>
        <taxon>Spermatophyta</taxon>
        <taxon>Magnoliopsida</taxon>
        <taxon>eudicotyledons</taxon>
        <taxon>Gunneridae</taxon>
        <taxon>Pentapetalae</taxon>
        <taxon>rosids</taxon>
        <taxon>malvids</taxon>
        <taxon>Brassicales</taxon>
        <taxon>Brassicaceae</taxon>
        <taxon>Brassiceae</taxon>
        <taxon>Brassica</taxon>
    </lineage>
</organism>
<feature type="compositionally biased region" description="Basic residues" evidence="1">
    <location>
        <begin position="46"/>
        <end position="55"/>
    </location>
</feature>